<feature type="region of interest" description="Disordered" evidence="1">
    <location>
        <begin position="51"/>
        <end position="98"/>
    </location>
</feature>
<keyword evidence="3" id="KW-1185">Reference proteome</keyword>
<dbReference type="AlphaFoldDB" id="A0A369J6H8"/>
<feature type="non-terminal residue" evidence="2">
    <location>
        <position position="1"/>
    </location>
</feature>
<evidence type="ECO:0000256" key="1">
    <source>
        <dbReference type="SAM" id="MobiDB-lite"/>
    </source>
</evidence>
<name>A0A369J6H8_HYPMA</name>
<proteinExistence type="predicted"/>
<evidence type="ECO:0000313" key="3">
    <source>
        <dbReference type="Proteomes" id="UP000076154"/>
    </source>
</evidence>
<protein>
    <submittedName>
        <fullName evidence="2">Uncharacterized protein</fullName>
    </submittedName>
</protein>
<organism evidence="2 3">
    <name type="scientific">Hypsizygus marmoreus</name>
    <name type="common">White beech mushroom</name>
    <name type="synonym">Agaricus marmoreus</name>
    <dbReference type="NCBI Taxonomy" id="39966"/>
    <lineage>
        <taxon>Eukaryota</taxon>
        <taxon>Fungi</taxon>
        <taxon>Dikarya</taxon>
        <taxon>Basidiomycota</taxon>
        <taxon>Agaricomycotina</taxon>
        <taxon>Agaricomycetes</taxon>
        <taxon>Agaricomycetidae</taxon>
        <taxon>Agaricales</taxon>
        <taxon>Tricholomatineae</taxon>
        <taxon>Lyophyllaceae</taxon>
        <taxon>Hypsizygus</taxon>
    </lineage>
</organism>
<gene>
    <name evidence="2" type="ORF">Hypma_001275</name>
</gene>
<dbReference type="EMBL" id="LUEZ02000110">
    <property type="protein sequence ID" value="RDB17669.1"/>
    <property type="molecule type" value="Genomic_DNA"/>
</dbReference>
<dbReference type="Proteomes" id="UP000076154">
    <property type="component" value="Unassembled WGS sequence"/>
</dbReference>
<evidence type="ECO:0000313" key="2">
    <source>
        <dbReference type="EMBL" id="RDB17669.1"/>
    </source>
</evidence>
<sequence>PHRARSLPASHQLICLSTYTKFLIPHEPYFISRLLLVSFYTFSPPHRRLRRSRSLSRQIDPQPALPSSPFRSHNHRHKPTRFSGALASRQTYGPHKSSRSTAITFARMYSRFDRLRTAMSVIITLVEMRVRVYRA</sequence>
<comment type="caution">
    <text evidence="2">The sequence shown here is derived from an EMBL/GenBank/DDBJ whole genome shotgun (WGS) entry which is preliminary data.</text>
</comment>
<reference evidence="2" key="1">
    <citation type="submission" date="2018-04" db="EMBL/GenBank/DDBJ databases">
        <title>Whole genome sequencing of Hypsizygus marmoreus.</title>
        <authorList>
            <person name="Choi I.-G."/>
            <person name="Min B."/>
            <person name="Kim J.-G."/>
            <person name="Kim S."/>
            <person name="Oh Y.-L."/>
            <person name="Kong W.-S."/>
            <person name="Park H."/>
            <person name="Jeong J."/>
            <person name="Song E.-S."/>
        </authorList>
    </citation>
    <scope>NUCLEOTIDE SEQUENCE [LARGE SCALE GENOMIC DNA]</scope>
    <source>
        <strain evidence="2">51987-8</strain>
    </source>
</reference>
<dbReference type="InParanoid" id="A0A369J6H8"/>
<accession>A0A369J6H8</accession>